<dbReference type="EMBL" id="HBGH01008445">
    <property type="protein sequence ID" value="CAD9232545.1"/>
    <property type="molecule type" value="Transcribed_RNA"/>
</dbReference>
<sequence length="526" mass="59058">MVTERGVGGKRAGSKERMSSPGKSWILQEAEGKLWKPTTLAHFLVDHEVPFERVRQLRPASHGLVTRVLGVQPRLSCWMAIHPPSLDVRDLLLPNLLNMPFSDFGLGLDPELRSIIMHTTAQSFGCPACSGHGLCFGTVLKGSELYMEKTRKAFDYELHSDDLSPREIAAAAFSRALGQVPTKVTLDDRLRLARVFSRAHEETVILMSSVMALMIRFTDTFGVPLELKTLLLAEQYLQPDDEEVDGLRWNPGKYISPWDSDRLERELAQALEAGDLERKKEGIRERLKVFGMLARSGLGDEKAKTGIPLMKGRLSVVMKRELGFCPYYLERIRFLFPRRAIAATLVHYLNVESSPQLPVELKYATCYLMANKLNSEILRAHFGYLAIASGMPTRDLCLVGSGRYDVDLFSKTERFAFRIGEISCSSPAVLPPSLAKQLADHFRPDALVELITVTAIFNVLYWLVSAIPPSRYEPEIAAFADSVHGKLLRLRPGGETWPNWEEACDQVRPIRRVRVTSDEESTGSFL</sequence>
<gene>
    <name evidence="2" type="ORF">CCAE0312_LOCUS4628</name>
</gene>
<proteinExistence type="predicted"/>
<protein>
    <submittedName>
        <fullName evidence="2">Uncharacterized protein</fullName>
    </submittedName>
</protein>
<name>A0A7S1TD96_9RHOD</name>
<dbReference type="SUPFAM" id="SSF69118">
    <property type="entry name" value="AhpD-like"/>
    <property type="match status" value="2"/>
</dbReference>
<evidence type="ECO:0000313" key="2">
    <source>
        <dbReference type="EMBL" id="CAD9232545.1"/>
    </source>
</evidence>
<accession>A0A7S1TD96</accession>
<evidence type="ECO:0000256" key="1">
    <source>
        <dbReference type="SAM" id="MobiDB-lite"/>
    </source>
</evidence>
<organism evidence="2">
    <name type="scientific">Compsopogon caeruleus</name>
    <dbReference type="NCBI Taxonomy" id="31354"/>
    <lineage>
        <taxon>Eukaryota</taxon>
        <taxon>Rhodophyta</taxon>
        <taxon>Compsopogonophyceae</taxon>
        <taxon>Compsopogonales</taxon>
        <taxon>Compsopogonaceae</taxon>
        <taxon>Compsopogon</taxon>
    </lineage>
</organism>
<feature type="region of interest" description="Disordered" evidence="1">
    <location>
        <begin position="1"/>
        <end position="22"/>
    </location>
</feature>
<dbReference type="InterPro" id="IPR029032">
    <property type="entry name" value="AhpD-like"/>
</dbReference>
<reference evidence="2" key="1">
    <citation type="submission" date="2021-01" db="EMBL/GenBank/DDBJ databases">
        <authorList>
            <person name="Corre E."/>
            <person name="Pelletier E."/>
            <person name="Niang G."/>
            <person name="Scheremetjew M."/>
            <person name="Finn R."/>
            <person name="Kale V."/>
            <person name="Holt S."/>
            <person name="Cochrane G."/>
            <person name="Meng A."/>
            <person name="Brown T."/>
            <person name="Cohen L."/>
        </authorList>
    </citation>
    <scope>NUCLEOTIDE SEQUENCE</scope>
    <source>
        <strain evidence="2">SAG 36.94</strain>
    </source>
</reference>
<dbReference type="AlphaFoldDB" id="A0A7S1TD96"/>
<dbReference type="Gene3D" id="1.20.1290.10">
    <property type="entry name" value="AhpD-like"/>
    <property type="match status" value="2"/>
</dbReference>